<gene>
    <name evidence="2" type="ORF">M406DRAFT_354138</name>
</gene>
<keyword evidence="1" id="KW-0560">Oxidoreductase</keyword>
<dbReference type="EMBL" id="MU032344">
    <property type="protein sequence ID" value="KAF3769779.1"/>
    <property type="molecule type" value="Genomic_DNA"/>
</dbReference>
<dbReference type="PANTHER" id="PTHR43157">
    <property type="entry name" value="PHOSPHATIDYLINOSITOL-GLYCAN BIOSYNTHESIS CLASS F PROTEIN-RELATED"/>
    <property type="match status" value="1"/>
</dbReference>
<evidence type="ECO:0000313" key="2">
    <source>
        <dbReference type="EMBL" id="KAF3769779.1"/>
    </source>
</evidence>
<proteinExistence type="predicted"/>
<dbReference type="InterPro" id="IPR002347">
    <property type="entry name" value="SDR_fam"/>
</dbReference>
<evidence type="ECO:0000256" key="1">
    <source>
        <dbReference type="ARBA" id="ARBA00023002"/>
    </source>
</evidence>
<name>A0A9P4YA32_CRYP1</name>
<dbReference type="Proteomes" id="UP000803844">
    <property type="component" value="Unassembled WGS sequence"/>
</dbReference>
<comment type="caution">
    <text evidence="2">The sequence shown here is derived from an EMBL/GenBank/DDBJ whole genome shotgun (WGS) entry which is preliminary data.</text>
</comment>
<dbReference type="PANTHER" id="PTHR43157:SF31">
    <property type="entry name" value="PHOSPHATIDYLINOSITOL-GLYCAN BIOSYNTHESIS CLASS F PROTEIN"/>
    <property type="match status" value="1"/>
</dbReference>
<keyword evidence="3" id="KW-1185">Reference proteome</keyword>
<dbReference type="InterPro" id="IPR036291">
    <property type="entry name" value="NAD(P)-bd_dom_sf"/>
</dbReference>
<dbReference type="OrthoDB" id="542013at2759"/>
<evidence type="ECO:0000313" key="3">
    <source>
        <dbReference type="Proteomes" id="UP000803844"/>
    </source>
</evidence>
<protein>
    <submittedName>
        <fullName evidence="2">NAD(P)-binding protein</fullName>
    </submittedName>
</protein>
<dbReference type="RefSeq" id="XP_040780740.1">
    <property type="nucleotide sequence ID" value="XM_040922838.1"/>
</dbReference>
<dbReference type="SUPFAM" id="SSF51735">
    <property type="entry name" value="NAD(P)-binding Rossmann-fold domains"/>
    <property type="match status" value="1"/>
</dbReference>
<dbReference type="GO" id="GO:0016491">
    <property type="term" value="F:oxidoreductase activity"/>
    <property type="evidence" value="ECO:0007669"/>
    <property type="project" value="UniProtKB-KW"/>
</dbReference>
<dbReference type="PRINTS" id="PR00081">
    <property type="entry name" value="GDHRDH"/>
</dbReference>
<dbReference type="GeneID" id="63839967"/>
<feature type="non-terminal residue" evidence="2">
    <location>
        <position position="181"/>
    </location>
</feature>
<dbReference type="Gene3D" id="3.40.50.720">
    <property type="entry name" value="NAD(P)-binding Rossmann-like Domain"/>
    <property type="match status" value="1"/>
</dbReference>
<dbReference type="Pfam" id="PF00106">
    <property type="entry name" value="adh_short"/>
    <property type="match status" value="1"/>
</dbReference>
<organism evidence="2 3">
    <name type="scientific">Cryphonectria parasitica (strain ATCC 38755 / EP155)</name>
    <dbReference type="NCBI Taxonomy" id="660469"/>
    <lineage>
        <taxon>Eukaryota</taxon>
        <taxon>Fungi</taxon>
        <taxon>Dikarya</taxon>
        <taxon>Ascomycota</taxon>
        <taxon>Pezizomycotina</taxon>
        <taxon>Sordariomycetes</taxon>
        <taxon>Sordariomycetidae</taxon>
        <taxon>Diaporthales</taxon>
        <taxon>Cryphonectriaceae</taxon>
        <taxon>Cryphonectria-Endothia species complex</taxon>
        <taxon>Cryphonectria</taxon>
    </lineage>
</organism>
<accession>A0A9P4YA32</accession>
<dbReference type="AlphaFoldDB" id="A0A9P4YA32"/>
<reference evidence="2" key="1">
    <citation type="journal article" date="2020" name="Phytopathology">
        <title>Genome sequence of the chestnut blight fungus Cryphonectria parasitica EP155: A fundamental resource for an archetypical invasive plant pathogen.</title>
        <authorList>
            <person name="Crouch J.A."/>
            <person name="Dawe A."/>
            <person name="Aerts A."/>
            <person name="Barry K."/>
            <person name="Churchill A.C.L."/>
            <person name="Grimwood J."/>
            <person name="Hillman B."/>
            <person name="Milgroom M.G."/>
            <person name="Pangilinan J."/>
            <person name="Smith M."/>
            <person name="Salamov A."/>
            <person name="Schmutz J."/>
            <person name="Yadav J."/>
            <person name="Grigoriev I.V."/>
            <person name="Nuss D."/>
        </authorList>
    </citation>
    <scope>NUCLEOTIDE SEQUENCE</scope>
    <source>
        <strain evidence="2">EP155</strain>
    </source>
</reference>
<sequence>MASVVAKTVVATGASSGLGFELVKQLLAQSNPYKFVLGARDTEGTKKAYDALKFDNAKHSLTVLPLELSSLENVKSFAQKALEKLGKDKLDYLLLNAAINKPANEPGPHGSKWCEAYVVNHLAQHYLTHLLREKLVESKSRVVVVSSGAIRRVTDPSVLDEHLLANSGEDGSNIYSETKFV</sequence>